<dbReference type="STRING" id="31965.AWH51_01785"/>
<protein>
    <submittedName>
        <fullName evidence="1">Uncharacterized protein</fullName>
    </submittedName>
</protein>
<proteinExistence type="predicted"/>
<gene>
    <name evidence="1" type="ORF">AWH51_01785</name>
</gene>
<organism evidence="1 2">
    <name type="scientific">Clavibacter tessellarius</name>
    <dbReference type="NCBI Taxonomy" id="31965"/>
    <lineage>
        <taxon>Bacteria</taxon>
        <taxon>Bacillati</taxon>
        <taxon>Actinomycetota</taxon>
        <taxon>Actinomycetes</taxon>
        <taxon>Micrococcales</taxon>
        <taxon>Microbacteriaceae</taxon>
        <taxon>Clavibacter</taxon>
    </lineage>
</organism>
<dbReference type="RefSeq" id="WP_063072937.1">
    <property type="nucleotide sequence ID" value="NZ_LQXA01000061.1"/>
</dbReference>
<evidence type="ECO:0000313" key="1">
    <source>
        <dbReference type="EMBL" id="KZC93774.1"/>
    </source>
</evidence>
<sequence length="258" mass="28517">MTTSRDGGDDLEDLVRSLRPTLSPDVDEWIEDPVTWVLRDDAHRQSLCIVAVTDGEFDVTVGEEVHTARGLTRSELEPLVSLLGVEMLFTARSAAPWRWQYLSLGDGTPVLAREAAALGPGRTTSPVAVPSTADHIAALRSEFAPLVRRSVTESTEHDRWRLHGRRHGEDLSIGYGGGSTIEIELGDSSTELVDFPKRHLPGILERFDGSESSWMRSSLMGIPVSVGVVFADGHRVPWDRFHRVLSRMAREERIDGSV</sequence>
<dbReference type="EMBL" id="LQXA01000061">
    <property type="protein sequence ID" value="KZC93774.1"/>
    <property type="molecule type" value="Genomic_DNA"/>
</dbReference>
<accession>A0A154UXV3</accession>
<reference evidence="1 2" key="1">
    <citation type="submission" date="2016-01" db="EMBL/GenBank/DDBJ databases">
        <title>Draft genome sequence of Clavibacter michiganensis subsp. tessellarius DOAB 609.</title>
        <authorList>
            <person name="Tambong J.T."/>
        </authorList>
    </citation>
    <scope>NUCLEOTIDE SEQUENCE [LARGE SCALE GENOMIC DNA]</scope>
    <source>
        <strain evidence="1 2">DOAB 609</strain>
    </source>
</reference>
<dbReference type="OrthoDB" id="3430891at2"/>
<dbReference type="Proteomes" id="UP000076218">
    <property type="component" value="Unassembled WGS sequence"/>
</dbReference>
<evidence type="ECO:0000313" key="2">
    <source>
        <dbReference type="Proteomes" id="UP000076218"/>
    </source>
</evidence>
<comment type="caution">
    <text evidence="1">The sequence shown here is derived from an EMBL/GenBank/DDBJ whole genome shotgun (WGS) entry which is preliminary data.</text>
</comment>
<dbReference type="AlphaFoldDB" id="A0A154UXV3"/>
<name>A0A154UXV3_9MICO</name>